<feature type="domain" description="CBM3" evidence="2">
    <location>
        <begin position="1578"/>
        <end position="1730"/>
    </location>
</feature>
<dbReference type="InterPro" id="IPR053183">
    <property type="entry name" value="ASL1"/>
</dbReference>
<evidence type="ECO:0000313" key="4">
    <source>
        <dbReference type="Proteomes" id="UP000005438"/>
    </source>
</evidence>
<dbReference type="InterPro" id="IPR008964">
    <property type="entry name" value="Invasin/intimin_cell_adhesion"/>
</dbReference>
<dbReference type="eggNOG" id="COG2374">
    <property type="taxonomic scope" value="Bacteria"/>
</dbReference>
<dbReference type="SUPFAM" id="SSF49265">
    <property type="entry name" value="Fibronectin type III"/>
    <property type="match status" value="1"/>
</dbReference>
<dbReference type="SUPFAM" id="SSF49899">
    <property type="entry name" value="Concanavalin A-like lectins/glucanases"/>
    <property type="match status" value="1"/>
</dbReference>
<dbReference type="Pfam" id="PF13385">
    <property type="entry name" value="Laminin_G_3"/>
    <property type="match status" value="1"/>
</dbReference>
<organism evidence="3 4">
    <name type="scientific">Niastella koreensis (strain DSM 17620 / KACC 11465 / NBRC 106392 / GR20-10)</name>
    <dbReference type="NCBI Taxonomy" id="700598"/>
    <lineage>
        <taxon>Bacteria</taxon>
        <taxon>Pseudomonadati</taxon>
        <taxon>Bacteroidota</taxon>
        <taxon>Chitinophagia</taxon>
        <taxon>Chitinophagales</taxon>
        <taxon>Chitinophagaceae</taxon>
        <taxon>Niastella</taxon>
    </lineage>
</organism>
<dbReference type="Pfam" id="PF00942">
    <property type="entry name" value="CBM_3"/>
    <property type="match status" value="2"/>
</dbReference>
<dbReference type="SMART" id="SM01067">
    <property type="entry name" value="CBM_3"/>
    <property type="match status" value="2"/>
</dbReference>
<accession>G8TGU9</accession>
<gene>
    <name evidence="3" type="ordered locus">Niako_3225</name>
</gene>
<dbReference type="SUPFAM" id="SSF49373">
    <property type="entry name" value="Invasin/intimin cell-adhesion fragments"/>
    <property type="match status" value="1"/>
</dbReference>
<dbReference type="Proteomes" id="UP000005438">
    <property type="component" value="Chromosome"/>
</dbReference>
<dbReference type="InterPro" id="IPR001956">
    <property type="entry name" value="CBM3"/>
</dbReference>
<dbReference type="InterPro" id="IPR013320">
    <property type="entry name" value="ConA-like_dom_sf"/>
</dbReference>
<evidence type="ECO:0000259" key="2">
    <source>
        <dbReference type="PROSITE" id="PS51172"/>
    </source>
</evidence>
<dbReference type="EMBL" id="CP003178">
    <property type="protein sequence ID" value="AEV99551.1"/>
    <property type="molecule type" value="Genomic_DNA"/>
</dbReference>
<dbReference type="PROSITE" id="PS51172">
    <property type="entry name" value="CBM3"/>
    <property type="match status" value="2"/>
</dbReference>
<dbReference type="Gene3D" id="2.60.40.10">
    <property type="entry name" value="Immunoglobulins"/>
    <property type="match status" value="3"/>
</dbReference>
<dbReference type="eggNOG" id="COG4733">
    <property type="taxonomic scope" value="Bacteria"/>
</dbReference>
<dbReference type="SMART" id="SM00060">
    <property type="entry name" value="FN3"/>
    <property type="match status" value="2"/>
</dbReference>
<dbReference type="Gene3D" id="3.20.20.80">
    <property type="entry name" value="Glycosidases"/>
    <property type="match status" value="1"/>
</dbReference>
<name>G8TGU9_NIAKG</name>
<dbReference type="eggNOG" id="COG1595">
    <property type="taxonomic scope" value="Bacteria"/>
</dbReference>
<dbReference type="GO" id="GO:0004553">
    <property type="term" value="F:hydrolase activity, hydrolyzing O-glycosyl compounds"/>
    <property type="evidence" value="ECO:0007669"/>
    <property type="project" value="UniProtKB-ARBA"/>
</dbReference>
<dbReference type="PANTHER" id="PTHR34154:SF3">
    <property type="entry name" value="ALKALI-SENSITIVE LINKAGE PROTEIN 1"/>
    <property type="match status" value="1"/>
</dbReference>
<dbReference type="Pfam" id="PF18962">
    <property type="entry name" value="Por_Secre_tail"/>
    <property type="match status" value="1"/>
</dbReference>
<feature type="domain" description="Fibronectin type-III" evidence="1">
    <location>
        <begin position="952"/>
        <end position="1040"/>
    </location>
</feature>
<dbReference type="Gene3D" id="2.60.40.1080">
    <property type="match status" value="1"/>
</dbReference>
<dbReference type="InterPro" id="IPR024655">
    <property type="entry name" value="Asl1_glyco_hydro_catalytic"/>
</dbReference>
<dbReference type="PROSITE" id="PS50853">
    <property type="entry name" value="FN3"/>
    <property type="match status" value="1"/>
</dbReference>
<evidence type="ECO:0000313" key="3">
    <source>
        <dbReference type="EMBL" id="AEV99551.1"/>
    </source>
</evidence>
<dbReference type="SUPFAM" id="SSF51445">
    <property type="entry name" value="(Trans)glycosidases"/>
    <property type="match status" value="1"/>
</dbReference>
<dbReference type="SUPFAM" id="SSF49384">
    <property type="entry name" value="Carbohydrate-binding domain"/>
    <property type="match status" value="2"/>
</dbReference>
<dbReference type="eggNOG" id="COG3533">
    <property type="taxonomic scope" value="Bacteria"/>
</dbReference>
<dbReference type="InterPro" id="IPR013783">
    <property type="entry name" value="Ig-like_fold"/>
</dbReference>
<protein>
    <submittedName>
        <fullName evidence="3">Fibronectin type III domain protein</fullName>
    </submittedName>
</protein>
<dbReference type="Gene3D" id="2.60.20.10">
    <property type="entry name" value="Crystallins"/>
    <property type="match status" value="1"/>
</dbReference>
<evidence type="ECO:0000259" key="1">
    <source>
        <dbReference type="PROSITE" id="PS50853"/>
    </source>
</evidence>
<dbReference type="PANTHER" id="PTHR34154">
    <property type="entry name" value="ALKALI-SENSITIVE LINKAGE PROTEIN 1"/>
    <property type="match status" value="1"/>
</dbReference>
<dbReference type="InterPro" id="IPR036116">
    <property type="entry name" value="FN3_sf"/>
</dbReference>
<dbReference type="GO" id="GO:0030248">
    <property type="term" value="F:cellulose binding"/>
    <property type="evidence" value="ECO:0007669"/>
    <property type="project" value="InterPro"/>
</dbReference>
<dbReference type="Pfam" id="PF11790">
    <property type="entry name" value="Glyco_hydro_cc"/>
    <property type="match status" value="1"/>
</dbReference>
<dbReference type="GO" id="GO:0005975">
    <property type="term" value="P:carbohydrate metabolic process"/>
    <property type="evidence" value="ECO:0007669"/>
    <property type="project" value="InterPro"/>
</dbReference>
<dbReference type="CDD" id="cd00063">
    <property type="entry name" value="FN3"/>
    <property type="match status" value="2"/>
</dbReference>
<sequence length="1826" mass="200412">MQVAANDFITNDTLHMNRILLLITLLVLGWQGAVFAQAPALPVKGTLDQTLITNRSFTNSSQPDTVTIPISLTASYTLEVKARVNSATGRGLDLEGRNQQYKGFRLTLDTARLASTASLTTPQILSSARAGDEYVIRVAVKNDTVFYYQNGAYLQSQPLATIKDIVNGVETAPPSLDTITGPNLIVNWKGIPPDTLGKPIRYGWSRSDGDTTLFNTANSGSGVRYLDINAGSGSNTETYNGATYTGRIMYIRWDFNGASTMAYCFPVTLEANQRYKFSWLKAYINNAGSGPKSMTVGIGTTPTIGGRIATQTFNTTGTRVLTQEDFSFTAQAAGKYYITITGDWALFSIAELSLYKLIANAGIVPRFVFGKNYPAGAVDMQITTANYAEGAWAPDAMQPGPRQTVVLTGNRQNIPTSFNTNFVVPGKTDVHVTGEVTPYVNASVSLNSDNAWLFFDNIKPSRVISDWLGTVTLNGQPAANGSNVRVAIYGNGAVVIPNGIASQQKAITLYTGENFTGDSVSYEIFTIHDSLGVYDNRFRSFRLKRGYSVTLGSNAQGLGFSKVYIADMQEIAVPVMPKGLYDKVSFVRAFKWDYVSKKGWAGGGTPLEQVNATWSYDWSAGGATTVNTQYVPIRQNGGWPDFNTIYNKQNSNHLLGFNEPDHTDQANMTVDQAIDQWPQLLQSGFRLGSPAPSSPNSWLKQFMDKCDSLNYRVDFTAVHCYWNSRVSGGRADSWYSGLLSTYNTYGNKRPIWITEWNNGANWTGEAWPADTASAFQKQLSDLKLILQVFDTTSFIERYSIYNWVQYQRAMVLADTLTPAGKYYAANKSALAYTSDTTVYKPADIYNHTWRIAAPILKGALSTDYKKVQLSWLDINGDLGTKYVIERKTNKDTAYIRVAELFLDSNYAEGGTVNYSDSITYDTARYRISAISYEGNRSWYSASLLWTTDPQAQPPLLTGRAVAATQINLSWTMPTNSRAYRLKRSLTRNGTYTIVADYVKDTTYQDKKLTPDTTYYYTIASLNSGGESMYRDTILVATPVLQTPDSVLHPRIASGDARITLTWDFQYDAFYKVLRATAQSGPYDTIASGIDSLKYVDRGLTNEQDYYYQVMAYNDAGQGPGTLLAGKPVQGQYLYLHFDDTTSSLAEDVWGGNHALLASAAVHNTGYKGQALQLKGTAASYAMLRDTGAVKELTDFTIATWVNVKTLSSWMRIFDFGSGTSQYMFLTPQAGTTGGLPILRYGIKNGADEQLVSYPFAFPLNSWTHLAVSQTGSVVKLYVNGQVVATNNAVTVHPANLGATTQNYLGKSQYNDPLLNGLIDEFRIYNYALSDTEVNRLASGLELKKYQVITFAAPGNKRIGDEVALSALASSGLPVSYISSDSTIAQINNQGIVALNRAGAVTITAVQPGNDLFNGAQLAQAFTVLPYNVSVQHVNANGASTTSNSIRPYLKVVNNDSVPLNYKGLTMRYWLTPENYSGLNVWIDYAALGNTVKAQYVSLPEPKNGAFGYVEYLFDSAAGVLPAGGNTGAVQSRISNTNWGNFNEQDDYSYTQNTTYTLNEKITLYRNGKLIGGTEPAAVAPVRQFSVLAQTLGSGQNTINTNIQLKNTGNVPVNYEDIKLRYWFTADGNAPLQSWIDYAALGASNITGAFTRLPDLRSGADAYLEFSFLPSAGVFYPLCNTGNIQSRVAKTDWSVFDQQNDYSTPSSRSLTDNNRITVYYKGQLIAGVEPSQAAASARMKLPSEQQDAVEQRFQLYPNPVKENLIIRLPRVHSGAYCQVYNTEGILVAAVIIRNTAQQLPVKQLAAGIYHIVIHNGSDIMSRKIIKE</sequence>
<reference evidence="3 4" key="1">
    <citation type="submission" date="2011-12" db="EMBL/GenBank/DDBJ databases">
        <title>The complete genome of Niastella koreensis GR20-10.</title>
        <authorList>
            <consortium name="US DOE Joint Genome Institute (JGI-PGF)"/>
            <person name="Lucas S."/>
            <person name="Han J."/>
            <person name="Lapidus A."/>
            <person name="Bruce D."/>
            <person name="Goodwin L."/>
            <person name="Pitluck S."/>
            <person name="Peters L."/>
            <person name="Kyrpides N."/>
            <person name="Mavromatis K."/>
            <person name="Ivanova N."/>
            <person name="Mikhailova N."/>
            <person name="Davenport K."/>
            <person name="Saunders E."/>
            <person name="Detter J.C."/>
            <person name="Tapia R."/>
            <person name="Han C."/>
            <person name="Land M."/>
            <person name="Hauser L."/>
            <person name="Markowitz V."/>
            <person name="Cheng J.-F."/>
            <person name="Hugenholtz P."/>
            <person name="Woyke T."/>
            <person name="Wu D."/>
            <person name="Tindall B."/>
            <person name="Pomrenke H."/>
            <person name="Brambilla E."/>
            <person name="Klenk H.-P."/>
            <person name="Eisen J.A."/>
        </authorList>
    </citation>
    <scope>NUCLEOTIDE SEQUENCE [LARGE SCALE GENOMIC DNA]</scope>
    <source>
        <strain evidence="4">DSM 17620 / KACC 11465 / NBRC 106392 / GR20-10</strain>
    </source>
</reference>
<dbReference type="InterPro" id="IPR017853">
    <property type="entry name" value="GH"/>
</dbReference>
<dbReference type="Gene3D" id="2.60.120.200">
    <property type="match status" value="1"/>
</dbReference>
<dbReference type="HOGENOM" id="CLU_237459_0_0_10"/>
<dbReference type="NCBIfam" id="TIGR04183">
    <property type="entry name" value="Por_Secre_tail"/>
    <property type="match status" value="1"/>
</dbReference>
<dbReference type="KEGG" id="nko:Niako_3225"/>
<feature type="domain" description="CBM3" evidence="2">
    <location>
        <begin position="1425"/>
        <end position="1576"/>
    </location>
</feature>
<proteinExistence type="predicted"/>
<dbReference type="InterPro" id="IPR026444">
    <property type="entry name" value="Secre_tail"/>
</dbReference>
<dbReference type="InterPro" id="IPR036966">
    <property type="entry name" value="CBM3_sf"/>
</dbReference>
<dbReference type="STRING" id="700598.Niako_3225"/>
<dbReference type="Gene3D" id="2.60.40.710">
    <property type="entry name" value="Endoglucanase-like"/>
    <property type="match status" value="2"/>
</dbReference>
<dbReference type="InterPro" id="IPR008965">
    <property type="entry name" value="CBM2/CBM3_carb-bd_dom_sf"/>
</dbReference>
<dbReference type="InterPro" id="IPR003961">
    <property type="entry name" value="FN3_dom"/>
</dbReference>